<feature type="compositionally biased region" description="Basic and acidic residues" evidence="1">
    <location>
        <begin position="52"/>
        <end position="63"/>
    </location>
</feature>
<proteinExistence type="predicted"/>
<accession>A0A8D8B7S2</accession>
<evidence type="ECO:0000256" key="1">
    <source>
        <dbReference type="SAM" id="MobiDB-lite"/>
    </source>
</evidence>
<dbReference type="AlphaFoldDB" id="A0A8D8B7S2"/>
<feature type="compositionally biased region" description="Basic and acidic residues" evidence="1">
    <location>
        <begin position="72"/>
        <end position="87"/>
    </location>
</feature>
<name>A0A8D8B7S2_CULPI</name>
<organism evidence="2">
    <name type="scientific">Culex pipiens</name>
    <name type="common">House mosquito</name>
    <dbReference type="NCBI Taxonomy" id="7175"/>
    <lineage>
        <taxon>Eukaryota</taxon>
        <taxon>Metazoa</taxon>
        <taxon>Ecdysozoa</taxon>
        <taxon>Arthropoda</taxon>
        <taxon>Hexapoda</taxon>
        <taxon>Insecta</taxon>
        <taxon>Pterygota</taxon>
        <taxon>Neoptera</taxon>
        <taxon>Endopterygota</taxon>
        <taxon>Diptera</taxon>
        <taxon>Nematocera</taxon>
        <taxon>Culicoidea</taxon>
        <taxon>Culicidae</taxon>
        <taxon>Culicinae</taxon>
        <taxon>Culicini</taxon>
        <taxon>Culex</taxon>
        <taxon>Culex</taxon>
    </lineage>
</organism>
<feature type="region of interest" description="Disordered" evidence="1">
    <location>
        <begin position="37"/>
        <end position="107"/>
    </location>
</feature>
<evidence type="ECO:0000313" key="2">
    <source>
        <dbReference type="EMBL" id="CAG6468202.1"/>
    </source>
</evidence>
<reference evidence="2" key="1">
    <citation type="submission" date="2021-05" db="EMBL/GenBank/DDBJ databases">
        <authorList>
            <person name="Alioto T."/>
            <person name="Alioto T."/>
            <person name="Gomez Garrido J."/>
        </authorList>
    </citation>
    <scope>NUCLEOTIDE SEQUENCE</scope>
</reference>
<sequence length="107" mass="12399">MFFRRSNNCSGFSGEINQTHFSDFSLRRRCQSLPFRCQMRSPSGRGSTMRMEATHRPSMERKRTSSSRPRRGREQLRRISPKRDSRRSLQLTTKGLVGLEESGTSCP</sequence>
<dbReference type="EMBL" id="HBUE01060052">
    <property type="protein sequence ID" value="CAG6468202.1"/>
    <property type="molecule type" value="Transcribed_RNA"/>
</dbReference>
<protein>
    <submittedName>
        <fullName evidence="2">(northern house mosquito) hypothetical protein</fullName>
    </submittedName>
</protein>